<dbReference type="EMBL" id="JBHLYW010000009">
    <property type="protein sequence ID" value="MFC0077724.1"/>
    <property type="molecule type" value="Genomic_DNA"/>
</dbReference>
<dbReference type="Pfam" id="PF14433">
    <property type="entry name" value="SUKH-3"/>
    <property type="match status" value="1"/>
</dbReference>
<sequence>MNIPFSEESIKMLLNSGWNENRRVLDKVKLPKGYHFHDAALKILNEFGNLRIGDYKKGKGKFMAKCTIQFLPILASCEEDRFIEFSDALGVSLCPLGEVNEGYFFLAVDEYGKIYVLDQELFLAGNDIQEGIETLITGGKIERIDI</sequence>
<gene>
    <name evidence="1" type="ORF">ACFFLS_11785</name>
</gene>
<comment type="caution">
    <text evidence="1">The sequence shown here is derived from an EMBL/GenBank/DDBJ whole genome shotgun (WGS) entry which is preliminary data.</text>
</comment>
<keyword evidence="2" id="KW-1185">Reference proteome</keyword>
<evidence type="ECO:0000313" key="2">
    <source>
        <dbReference type="Proteomes" id="UP001589734"/>
    </source>
</evidence>
<proteinExistence type="predicted"/>
<reference evidence="1 2" key="1">
    <citation type="submission" date="2024-09" db="EMBL/GenBank/DDBJ databases">
        <authorList>
            <person name="Sun Q."/>
            <person name="Mori K."/>
        </authorList>
    </citation>
    <scope>NUCLEOTIDE SEQUENCE [LARGE SCALE GENOMIC DNA]</scope>
    <source>
        <strain evidence="1 2">CGMCC 1.12926</strain>
    </source>
</reference>
<evidence type="ECO:0000313" key="1">
    <source>
        <dbReference type="EMBL" id="MFC0077724.1"/>
    </source>
</evidence>
<organism evidence="1 2">
    <name type="scientific">Flavobacterium procerum</name>
    <dbReference type="NCBI Taxonomy" id="1455569"/>
    <lineage>
        <taxon>Bacteria</taxon>
        <taxon>Pseudomonadati</taxon>
        <taxon>Bacteroidota</taxon>
        <taxon>Flavobacteriia</taxon>
        <taxon>Flavobacteriales</taxon>
        <taxon>Flavobacteriaceae</taxon>
        <taxon>Flavobacterium</taxon>
    </lineage>
</organism>
<dbReference type="InterPro" id="IPR025850">
    <property type="entry name" value="SUKH-3"/>
</dbReference>
<dbReference type="RefSeq" id="WP_379686677.1">
    <property type="nucleotide sequence ID" value="NZ_JBHLYW010000009.1"/>
</dbReference>
<protein>
    <submittedName>
        <fullName evidence="1">SUKH-3 domain-containing protein</fullName>
    </submittedName>
</protein>
<name>A0ABV6BQJ9_9FLAO</name>
<dbReference type="Proteomes" id="UP001589734">
    <property type="component" value="Unassembled WGS sequence"/>
</dbReference>
<accession>A0ABV6BQJ9</accession>